<evidence type="ECO:0008006" key="4">
    <source>
        <dbReference type="Google" id="ProtNLM"/>
    </source>
</evidence>
<keyword evidence="1" id="KW-0812">Transmembrane</keyword>
<proteinExistence type="predicted"/>
<keyword evidence="1" id="KW-0472">Membrane</keyword>
<evidence type="ECO:0000313" key="3">
    <source>
        <dbReference type="Proteomes" id="UP000598775"/>
    </source>
</evidence>
<keyword evidence="3" id="KW-1185">Reference proteome</keyword>
<comment type="caution">
    <text evidence="2">The sequence shown here is derived from an EMBL/GenBank/DDBJ whole genome shotgun (WGS) entry which is preliminary data.</text>
</comment>
<evidence type="ECO:0000256" key="1">
    <source>
        <dbReference type="SAM" id="Phobius"/>
    </source>
</evidence>
<dbReference type="InterPro" id="IPR049790">
    <property type="entry name" value="Rv3655c/TadE"/>
</dbReference>
<name>A0A917EVQ6_9MICO</name>
<reference evidence="2 3" key="1">
    <citation type="journal article" date="2014" name="Int. J. Syst. Evol. Microbiol.">
        <title>Complete genome sequence of Corynebacterium casei LMG S-19264T (=DSM 44701T), isolated from a smear-ripened cheese.</title>
        <authorList>
            <consortium name="US DOE Joint Genome Institute (JGI-PGF)"/>
            <person name="Walter F."/>
            <person name="Albersmeier A."/>
            <person name="Kalinowski J."/>
            <person name="Ruckert C."/>
        </authorList>
    </citation>
    <scope>NUCLEOTIDE SEQUENCE [LARGE SCALE GENOMIC DNA]</scope>
    <source>
        <strain evidence="2 3">CGMCC 1.12976</strain>
    </source>
</reference>
<dbReference type="NCBIfam" id="NF041390">
    <property type="entry name" value="TadE_Rv3655c"/>
    <property type="match status" value="1"/>
</dbReference>
<dbReference type="EMBL" id="BMGP01000001">
    <property type="protein sequence ID" value="GGF13274.1"/>
    <property type="molecule type" value="Genomic_DNA"/>
</dbReference>
<sequence length="115" mass="11264">MRTLADERGTVTAEFAAALPAVGVVLILALGAIQASALQLRVVDAASIAARSLGRAESSADADARVSTLLGAHEFSSSTDGDFVCASVSAPIALGGFSATGLSVSARSCALAGGK</sequence>
<dbReference type="AlphaFoldDB" id="A0A917EVQ6"/>
<organism evidence="2 3">
    <name type="scientific">Subtercola lobariae</name>
    <dbReference type="NCBI Taxonomy" id="1588641"/>
    <lineage>
        <taxon>Bacteria</taxon>
        <taxon>Bacillati</taxon>
        <taxon>Actinomycetota</taxon>
        <taxon>Actinomycetes</taxon>
        <taxon>Micrococcales</taxon>
        <taxon>Microbacteriaceae</taxon>
        <taxon>Subtercola</taxon>
    </lineage>
</organism>
<dbReference type="Proteomes" id="UP000598775">
    <property type="component" value="Unassembled WGS sequence"/>
</dbReference>
<evidence type="ECO:0000313" key="2">
    <source>
        <dbReference type="EMBL" id="GGF13274.1"/>
    </source>
</evidence>
<gene>
    <name evidence="2" type="ORF">GCM10011399_03970</name>
</gene>
<protein>
    <recommendedName>
        <fullName evidence="4">Pilus assembly protein TadE</fullName>
    </recommendedName>
</protein>
<feature type="transmembrane region" description="Helical" evidence="1">
    <location>
        <begin position="15"/>
        <end position="33"/>
    </location>
</feature>
<dbReference type="RefSeq" id="WP_188672860.1">
    <property type="nucleotide sequence ID" value="NZ_BMGP01000001.1"/>
</dbReference>
<accession>A0A917EVQ6</accession>
<keyword evidence="1" id="KW-1133">Transmembrane helix</keyword>